<dbReference type="InterPro" id="IPR029057">
    <property type="entry name" value="PRTase-like"/>
</dbReference>
<sequence length="216" mass="22965">MHPRLVRALSGALALALPVACAGCGEQGVSLCTACAEAIEPCVRVIDLHGLTVCAALRYEGVAARIVRAYKEDGRTDQRRRLATALRAALAAASGGQRDLLAVPVPGGRARSRRRGYRVVDELLRGAGVRPDRALRWARRAEDQRALTREERIANLRGALVSRSVRSGARVVIVDDVATTGATLVEARRALVEAGAVVVGAAVLAHTPLRTKMNAR</sequence>
<reference evidence="4" key="1">
    <citation type="journal article" date="2021" name="PeerJ">
        <title>Extensive microbial diversity within the chicken gut microbiome revealed by metagenomics and culture.</title>
        <authorList>
            <person name="Gilroy R."/>
            <person name="Ravi A."/>
            <person name="Getino M."/>
            <person name="Pursley I."/>
            <person name="Horton D.L."/>
            <person name="Alikhan N.F."/>
            <person name="Baker D."/>
            <person name="Gharbi K."/>
            <person name="Hall N."/>
            <person name="Watson M."/>
            <person name="Adriaenssens E.M."/>
            <person name="Foster-Nyarko E."/>
            <person name="Jarju S."/>
            <person name="Secka A."/>
            <person name="Antonio M."/>
            <person name="Oren A."/>
            <person name="Chaudhuri R.R."/>
            <person name="La Ragione R."/>
            <person name="Hildebrand F."/>
            <person name="Pallen M.J."/>
        </authorList>
    </citation>
    <scope>NUCLEOTIDE SEQUENCE</scope>
    <source>
        <strain evidence="4">ChiHjej8B7-3636</strain>
    </source>
</reference>
<feature type="signal peptide" evidence="2">
    <location>
        <begin position="1"/>
        <end position="22"/>
    </location>
</feature>
<reference evidence="4" key="2">
    <citation type="submission" date="2021-04" db="EMBL/GenBank/DDBJ databases">
        <authorList>
            <person name="Gilroy R."/>
        </authorList>
    </citation>
    <scope>NUCLEOTIDE SEQUENCE</scope>
    <source>
        <strain evidence="4">ChiHjej8B7-3636</strain>
    </source>
</reference>
<feature type="domain" description="Phosphoribosyltransferase" evidence="3">
    <location>
        <begin position="162"/>
        <end position="212"/>
    </location>
</feature>
<dbReference type="PANTHER" id="PTHR47505:SF1">
    <property type="entry name" value="DNA UTILIZATION PROTEIN YHGH"/>
    <property type="match status" value="1"/>
</dbReference>
<organism evidence="4 5">
    <name type="scientific">Candidatus Microbacterium stercoravium</name>
    <dbReference type="NCBI Taxonomy" id="2838697"/>
    <lineage>
        <taxon>Bacteria</taxon>
        <taxon>Bacillati</taxon>
        <taxon>Actinomycetota</taxon>
        <taxon>Actinomycetes</taxon>
        <taxon>Micrococcales</taxon>
        <taxon>Microbacteriaceae</taxon>
        <taxon>Microbacterium</taxon>
    </lineage>
</organism>
<dbReference type="Proteomes" id="UP000824220">
    <property type="component" value="Unassembled WGS sequence"/>
</dbReference>
<dbReference type="Pfam" id="PF00156">
    <property type="entry name" value="Pribosyltran"/>
    <property type="match status" value="1"/>
</dbReference>
<dbReference type="EMBL" id="DXAM01000140">
    <property type="protein sequence ID" value="HJA05243.1"/>
    <property type="molecule type" value="Genomic_DNA"/>
</dbReference>
<evidence type="ECO:0000259" key="3">
    <source>
        <dbReference type="Pfam" id="PF00156"/>
    </source>
</evidence>
<evidence type="ECO:0000313" key="4">
    <source>
        <dbReference type="EMBL" id="HJA05243.1"/>
    </source>
</evidence>
<dbReference type="InterPro" id="IPR051910">
    <property type="entry name" value="ComF/GntX_DNA_util-trans"/>
</dbReference>
<dbReference type="CDD" id="cd06223">
    <property type="entry name" value="PRTases_typeI"/>
    <property type="match status" value="1"/>
</dbReference>
<gene>
    <name evidence="4" type="ORF">H9800_10345</name>
</gene>
<proteinExistence type="inferred from homology"/>
<evidence type="ECO:0000313" key="5">
    <source>
        <dbReference type="Proteomes" id="UP000824220"/>
    </source>
</evidence>
<dbReference type="SUPFAM" id="SSF53271">
    <property type="entry name" value="PRTase-like"/>
    <property type="match status" value="1"/>
</dbReference>
<dbReference type="Gene3D" id="3.40.50.2020">
    <property type="match status" value="1"/>
</dbReference>
<keyword evidence="2" id="KW-0732">Signal</keyword>
<accession>A0A9D2H637</accession>
<comment type="similarity">
    <text evidence="1">Belongs to the ComF/GntX family.</text>
</comment>
<dbReference type="AlphaFoldDB" id="A0A9D2H637"/>
<protein>
    <submittedName>
        <fullName evidence="4">ComF family protein</fullName>
    </submittedName>
</protein>
<dbReference type="InterPro" id="IPR000836">
    <property type="entry name" value="PRTase_dom"/>
</dbReference>
<feature type="chain" id="PRO_5039019591" evidence="2">
    <location>
        <begin position="23"/>
        <end position="216"/>
    </location>
</feature>
<comment type="caution">
    <text evidence="4">The sequence shown here is derived from an EMBL/GenBank/DDBJ whole genome shotgun (WGS) entry which is preliminary data.</text>
</comment>
<evidence type="ECO:0000256" key="2">
    <source>
        <dbReference type="SAM" id="SignalP"/>
    </source>
</evidence>
<name>A0A9D2H637_9MICO</name>
<evidence type="ECO:0000256" key="1">
    <source>
        <dbReference type="ARBA" id="ARBA00008007"/>
    </source>
</evidence>
<dbReference type="PANTHER" id="PTHR47505">
    <property type="entry name" value="DNA UTILIZATION PROTEIN YHGH"/>
    <property type="match status" value="1"/>
</dbReference>